<evidence type="ECO:0000313" key="3">
    <source>
        <dbReference type="Proteomes" id="UP000017148"/>
    </source>
</evidence>
<dbReference type="GO" id="GO:0016747">
    <property type="term" value="F:acyltransferase activity, transferring groups other than amino-acyl groups"/>
    <property type="evidence" value="ECO:0007669"/>
    <property type="project" value="InterPro"/>
</dbReference>
<dbReference type="PANTHER" id="PTHR42791:SF1">
    <property type="entry name" value="N-ACETYLTRANSFERASE DOMAIN-CONTAINING PROTEIN"/>
    <property type="match status" value="1"/>
</dbReference>
<gene>
    <name evidence="2" type="ORF">CALK_1188</name>
</gene>
<comment type="caution">
    <text evidence="2">The sequence shown here is derived from an EMBL/GenBank/DDBJ whole genome shotgun (WGS) entry which is preliminary data.</text>
</comment>
<dbReference type="STRING" id="1313304.CALK_1188"/>
<dbReference type="SUPFAM" id="SSF55729">
    <property type="entry name" value="Acyl-CoA N-acyltransferases (Nat)"/>
    <property type="match status" value="1"/>
</dbReference>
<feature type="domain" description="N-acetyltransferase" evidence="1">
    <location>
        <begin position="3"/>
        <end position="211"/>
    </location>
</feature>
<reference evidence="2 3" key="1">
    <citation type="journal article" date="2013" name="Environ. Microbiol.">
        <title>Genome analysis of Chitinivibrio alkaliphilus gen. nov., sp. nov., a novel extremely haloalkaliphilic anaerobic chitinolytic bacterium from the candidate phylum Termite Group 3.</title>
        <authorList>
            <person name="Sorokin D.Y."/>
            <person name="Gumerov V.M."/>
            <person name="Rakitin A.L."/>
            <person name="Beletsky A.V."/>
            <person name="Damste J.S."/>
            <person name="Muyzer G."/>
            <person name="Mardanov A.V."/>
            <person name="Ravin N.V."/>
        </authorList>
    </citation>
    <scope>NUCLEOTIDE SEQUENCE [LARGE SCALE GENOMIC DNA]</scope>
    <source>
        <strain evidence="2 3">ACht1</strain>
    </source>
</reference>
<evidence type="ECO:0000259" key="1">
    <source>
        <dbReference type="PROSITE" id="PS51186"/>
    </source>
</evidence>
<dbReference type="EMBL" id="ASJR01000008">
    <property type="protein sequence ID" value="ERP31966.1"/>
    <property type="molecule type" value="Genomic_DNA"/>
</dbReference>
<dbReference type="OrthoDB" id="2594246at2"/>
<dbReference type="Proteomes" id="UP000017148">
    <property type="component" value="Unassembled WGS sequence"/>
</dbReference>
<keyword evidence="2" id="KW-0808">Transferase</keyword>
<proteinExistence type="predicted"/>
<accession>U7D8R3</accession>
<sequence>MVYEIVPVKKEELHSVAQLLAEVFSGEAITSQLFDFSREDTKDRFARMTHLRGAYYLRAGHLLLSVFHQGTPLGVAIVKRTGNAISVRERLFRWYGPLLRGMFSLVPVMRLRTYLSLWPHFLHPRHLTKPYWYLEALAVDPSWQGKGVGSALLEDIRERMHSDASVSGIFLETGTEENSALYEKRGYICIEKKGTARVPVYRHFLVNPSFRPEG</sequence>
<name>U7D8R3_9BACT</name>
<dbReference type="InterPro" id="IPR000182">
    <property type="entry name" value="GNAT_dom"/>
</dbReference>
<dbReference type="PANTHER" id="PTHR42791">
    <property type="entry name" value="GNAT FAMILY ACETYLTRANSFERASE"/>
    <property type="match status" value="1"/>
</dbReference>
<protein>
    <submittedName>
        <fullName evidence="2">N-acyltransferase superfamily protein</fullName>
    </submittedName>
</protein>
<dbReference type="Gene3D" id="3.40.630.30">
    <property type="match status" value="1"/>
</dbReference>
<evidence type="ECO:0000313" key="2">
    <source>
        <dbReference type="EMBL" id="ERP31966.1"/>
    </source>
</evidence>
<dbReference type="InterPro" id="IPR016181">
    <property type="entry name" value="Acyl_CoA_acyltransferase"/>
</dbReference>
<dbReference type="RefSeq" id="WP_022636667.1">
    <property type="nucleotide sequence ID" value="NZ_ASJR01000008.1"/>
</dbReference>
<organism evidence="2 3">
    <name type="scientific">Chitinivibrio alkaliphilus ACht1</name>
    <dbReference type="NCBI Taxonomy" id="1313304"/>
    <lineage>
        <taxon>Bacteria</taxon>
        <taxon>Pseudomonadati</taxon>
        <taxon>Fibrobacterota</taxon>
        <taxon>Chitinivibrionia</taxon>
        <taxon>Chitinivibrionales</taxon>
        <taxon>Chitinivibrionaceae</taxon>
        <taxon>Chitinivibrio</taxon>
    </lineage>
</organism>
<keyword evidence="3" id="KW-1185">Reference proteome</keyword>
<dbReference type="Pfam" id="PF00583">
    <property type="entry name" value="Acetyltransf_1"/>
    <property type="match status" value="1"/>
</dbReference>
<dbReference type="PROSITE" id="PS51186">
    <property type="entry name" value="GNAT"/>
    <property type="match status" value="1"/>
</dbReference>
<dbReference type="CDD" id="cd04301">
    <property type="entry name" value="NAT_SF"/>
    <property type="match status" value="1"/>
</dbReference>
<keyword evidence="2" id="KW-0012">Acyltransferase</keyword>
<dbReference type="eggNOG" id="COG0456">
    <property type="taxonomic scope" value="Bacteria"/>
</dbReference>
<dbReference type="InterPro" id="IPR052523">
    <property type="entry name" value="Trichothecene_AcTrans"/>
</dbReference>
<dbReference type="AlphaFoldDB" id="U7D8R3"/>